<proteinExistence type="predicted"/>
<gene>
    <name evidence="1" type="ORF">Gilli_1487</name>
</gene>
<organism evidence="1 2">
    <name type="scientific">Gillisia limnaea (strain DSM 15749 / LMG 21470 / R-8282)</name>
    <dbReference type="NCBI Taxonomy" id="865937"/>
    <lineage>
        <taxon>Bacteria</taxon>
        <taxon>Pseudomonadati</taxon>
        <taxon>Bacteroidota</taxon>
        <taxon>Flavobacteriia</taxon>
        <taxon>Flavobacteriales</taxon>
        <taxon>Flavobacteriaceae</taxon>
        <taxon>Gillisia</taxon>
    </lineage>
</organism>
<evidence type="ECO:0000313" key="1">
    <source>
        <dbReference type="EMBL" id="EHQ02140.1"/>
    </source>
</evidence>
<name>H2BXX7_GILLR</name>
<evidence type="ECO:0008006" key="3">
    <source>
        <dbReference type="Google" id="ProtNLM"/>
    </source>
</evidence>
<protein>
    <recommendedName>
        <fullName evidence="3">Lipoprotein</fullName>
    </recommendedName>
</protein>
<dbReference type="EMBL" id="JH594606">
    <property type="protein sequence ID" value="EHQ02140.1"/>
    <property type="molecule type" value="Genomic_DNA"/>
</dbReference>
<sequence>MKTRLILYLFLAILISCTNDDPKECIGYRNEYVTEVNAPSSGKINEAVEIEIDFVVNNGCGNFEKFLESGSEQSKTIEVQAKYEGCICPQVTRTITAVYEFIPLSTGEYELKFKSGETEFTTVNLIITE</sequence>
<dbReference type="PROSITE" id="PS51257">
    <property type="entry name" value="PROKAR_LIPOPROTEIN"/>
    <property type="match status" value="1"/>
</dbReference>
<accession>H2BXX7</accession>
<dbReference type="OrthoDB" id="660065at2"/>
<dbReference type="eggNOG" id="ENOG5032RUX">
    <property type="taxonomic scope" value="Bacteria"/>
</dbReference>
<evidence type="ECO:0000313" key="2">
    <source>
        <dbReference type="Proteomes" id="UP000003844"/>
    </source>
</evidence>
<keyword evidence="2" id="KW-1185">Reference proteome</keyword>
<reference evidence="2" key="1">
    <citation type="journal article" date="2012" name="Stand. Genomic Sci.">
        <title>Genome sequence of the Antarctic rhodopsins-containing flavobacterium Gillisia limnaea type strain (R-8282(T)).</title>
        <authorList>
            <person name="Riedel T."/>
            <person name="Held B."/>
            <person name="Nolan M."/>
            <person name="Lucas S."/>
            <person name="Lapidus A."/>
            <person name="Tice H."/>
            <person name="Del Rio T.G."/>
            <person name="Cheng J.F."/>
            <person name="Han C."/>
            <person name="Tapia R."/>
            <person name="Goodwin L.A."/>
            <person name="Pitluck S."/>
            <person name="Liolios K."/>
            <person name="Mavromatis K."/>
            <person name="Pagani I."/>
            <person name="Ivanova N."/>
            <person name="Mikhailova N."/>
            <person name="Pati A."/>
            <person name="Chen A."/>
            <person name="Palaniappan K."/>
            <person name="Land M."/>
            <person name="Rohde M."/>
            <person name="Tindall B.J."/>
            <person name="Detter J.C."/>
            <person name="Goker M."/>
            <person name="Bristow J."/>
            <person name="Eisen J.A."/>
            <person name="Markowitz V."/>
            <person name="Hugenholtz P."/>
            <person name="Kyrpides N.C."/>
            <person name="Klenk H.P."/>
            <person name="Woyke T."/>
        </authorList>
    </citation>
    <scope>NUCLEOTIDE SEQUENCE [LARGE SCALE GENOMIC DNA]</scope>
    <source>
        <strain evidence="2">DSM 15749 / LMG 21470 / R-8282</strain>
    </source>
</reference>
<dbReference type="Proteomes" id="UP000003844">
    <property type="component" value="Unassembled WGS sequence"/>
</dbReference>
<dbReference type="AlphaFoldDB" id="H2BXX7"/>
<dbReference type="RefSeq" id="WP_006988452.1">
    <property type="nucleotide sequence ID" value="NZ_JH594606.1"/>
</dbReference>
<dbReference type="HOGENOM" id="CLU_142179_0_0_10"/>